<evidence type="ECO:0000313" key="9">
    <source>
        <dbReference type="Proteomes" id="UP000008841"/>
    </source>
</evidence>
<evidence type="ECO:0000256" key="3">
    <source>
        <dbReference type="ARBA" id="ARBA00022692"/>
    </source>
</evidence>
<feature type="transmembrane region" description="Helical" evidence="7">
    <location>
        <begin position="62"/>
        <end position="79"/>
    </location>
</feature>
<keyword evidence="5 7" id="KW-0472">Membrane</keyword>
<gene>
    <name evidence="8" type="ordered locus">Clim_2315</name>
</gene>
<feature type="transmembrane region" description="Helical" evidence="7">
    <location>
        <begin position="242"/>
        <end position="262"/>
    </location>
</feature>
<feature type="transmembrane region" description="Helical" evidence="7">
    <location>
        <begin position="132"/>
        <end position="150"/>
    </location>
</feature>
<evidence type="ECO:0000256" key="1">
    <source>
        <dbReference type="ARBA" id="ARBA00004141"/>
    </source>
</evidence>
<comment type="similarity">
    <text evidence="2 6">Belongs to the ABC-3 integral membrane protein family.</text>
</comment>
<evidence type="ECO:0000256" key="2">
    <source>
        <dbReference type="ARBA" id="ARBA00008034"/>
    </source>
</evidence>
<dbReference type="Proteomes" id="UP000008841">
    <property type="component" value="Chromosome"/>
</dbReference>
<dbReference type="GO" id="GO:0043190">
    <property type="term" value="C:ATP-binding cassette (ABC) transporter complex"/>
    <property type="evidence" value="ECO:0007669"/>
    <property type="project" value="InterPro"/>
</dbReference>
<evidence type="ECO:0000256" key="7">
    <source>
        <dbReference type="SAM" id="Phobius"/>
    </source>
</evidence>
<dbReference type="OrthoDB" id="9798540at2"/>
<dbReference type="PANTHER" id="PTHR30477">
    <property type="entry name" value="ABC-TRANSPORTER METAL-BINDING PROTEIN"/>
    <property type="match status" value="1"/>
</dbReference>
<dbReference type="GO" id="GO:0055085">
    <property type="term" value="P:transmembrane transport"/>
    <property type="evidence" value="ECO:0007669"/>
    <property type="project" value="InterPro"/>
</dbReference>
<feature type="transmembrane region" description="Helical" evidence="7">
    <location>
        <begin position="218"/>
        <end position="236"/>
    </location>
</feature>
<feature type="transmembrane region" description="Helical" evidence="7">
    <location>
        <begin position="38"/>
        <end position="56"/>
    </location>
</feature>
<feature type="transmembrane region" description="Helical" evidence="7">
    <location>
        <begin position="194"/>
        <end position="211"/>
    </location>
</feature>
<dbReference type="KEGG" id="cli:Clim_2315"/>
<proteinExistence type="inferred from homology"/>
<organism evidence="8 9">
    <name type="scientific">Chlorobium limicola (strain DSM 245 / NBRC 103803 / 6330)</name>
    <dbReference type="NCBI Taxonomy" id="290315"/>
    <lineage>
        <taxon>Bacteria</taxon>
        <taxon>Pseudomonadati</taxon>
        <taxon>Chlorobiota</taxon>
        <taxon>Chlorobiia</taxon>
        <taxon>Chlorobiales</taxon>
        <taxon>Chlorobiaceae</taxon>
        <taxon>Chlorobium/Pelodictyon group</taxon>
        <taxon>Chlorobium</taxon>
    </lineage>
</organism>
<sequence length="272" mass="28720">MPDLFAYEFLRNAVLASLLASVACGIIGSYVVVKKIGFISGGIAHTAFGGIGLGYYLGINPLFGVIPFSLGAAIAIGLLSRKAKVAEDTAIGAFWAVGMAVGVILIGLTPGYAPNLFSYLFGNILTVSVADLWMIAVLDILIAALTWLFSKEFLALSFDEEYAEVSGVKTTRFYLLLLCLIALTVVILVRVAGIVLVIALLTIPAAIARVFSSTLRGMMGLATVLSALFCLGGLWLSWQLDLASGATIIVFAGTVFLLVHAGRSFISFLKAR</sequence>
<comment type="subcellular location">
    <subcellularLocation>
        <location evidence="6">Cell membrane</location>
        <topology evidence="6">Multi-pass membrane protein</topology>
    </subcellularLocation>
    <subcellularLocation>
        <location evidence="1">Membrane</location>
        <topology evidence="1">Multi-pass membrane protein</topology>
    </subcellularLocation>
</comment>
<dbReference type="PANTHER" id="PTHR30477:SF18">
    <property type="entry name" value="METAL TRANSPORT SYSTEM MEMBRANE PROTEIN CT_417-RELATED"/>
    <property type="match status" value="1"/>
</dbReference>
<feature type="transmembrane region" description="Helical" evidence="7">
    <location>
        <begin position="171"/>
        <end position="188"/>
    </location>
</feature>
<dbReference type="SUPFAM" id="SSF81345">
    <property type="entry name" value="ABC transporter involved in vitamin B12 uptake, BtuC"/>
    <property type="match status" value="1"/>
</dbReference>
<dbReference type="CDD" id="cd06550">
    <property type="entry name" value="TM_ABC_iron-siderophores_like"/>
    <property type="match status" value="1"/>
</dbReference>
<keyword evidence="6" id="KW-0813">Transport</keyword>
<dbReference type="STRING" id="290315.Clim_2315"/>
<feature type="transmembrane region" description="Helical" evidence="7">
    <location>
        <begin position="91"/>
        <end position="112"/>
    </location>
</feature>
<dbReference type="HOGENOM" id="CLU_028808_3_0_10"/>
<dbReference type="AlphaFoldDB" id="B3EHH6"/>
<evidence type="ECO:0000313" key="8">
    <source>
        <dbReference type="EMBL" id="ACD91338.1"/>
    </source>
</evidence>
<dbReference type="GO" id="GO:0010043">
    <property type="term" value="P:response to zinc ion"/>
    <property type="evidence" value="ECO:0007669"/>
    <property type="project" value="TreeGrafter"/>
</dbReference>
<keyword evidence="3 6" id="KW-0812">Transmembrane</keyword>
<evidence type="ECO:0000256" key="5">
    <source>
        <dbReference type="ARBA" id="ARBA00023136"/>
    </source>
</evidence>
<reference evidence="8 9" key="1">
    <citation type="submission" date="2008-05" db="EMBL/GenBank/DDBJ databases">
        <title>Complete sequence of Chlorobium limicola DSM 245.</title>
        <authorList>
            <consortium name="US DOE Joint Genome Institute"/>
            <person name="Lucas S."/>
            <person name="Copeland A."/>
            <person name="Lapidus A."/>
            <person name="Glavina del Rio T."/>
            <person name="Dalin E."/>
            <person name="Tice H."/>
            <person name="Bruce D."/>
            <person name="Goodwin L."/>
            <person name="Pitluck S."/>
            <person name="Schmutz J."/>
            <person name="Larimer F."/>
            <person name="Land M."/>
            <person name="Hauser L."/>
            <person name="Kyrpides N."/>
            <person name="Ovchinnikova G."/>
            <person name="Zhao F."/>
            <person name="Li T."/>
            <person name="Liu Z."/>
            <person name="Overmann J."/>
            <person name="Bryant D.A."/>
            <person name="Richardson P."/>
        </authorList>
    </citation>
    <scope>NUCLEOTIDE SEQUENCE [LARGE SCALE GENOMIC DNA]</scope>
    <source>
        <strain evidence="9">DSM 245 / NBRC 103803 / 6330</strain>
    </source>
</reference>
<dbReference type="Pfam" id="PF00950">
    <property type="entry name" value="ABC-3"/>
    <property type="match status" value="1"/>
</dbReference>
<keyword evidence="4 7" id="KW-1133">Transmembrane helix</keyword>
<dbReference type="EMBL" id="CP001097">
    <property type="protein sequence ID" value="ACD91338.1"/>
    <property type="molecule type" value="Genomic_DNA"/>
</dbReference>
<dbReference type="RefSeq" id="WP_012467203.1">
    <property type="nucleotide sequence ID" value="NC_010803.1"/>
</dbReference>
<dbReference type="eggNOG" id="COG1108">
    <property type="taxonomic scope" value="Bacteria"/>
</dbReference>
<accession>B3EHH6</accession>
<dbReference type="InterPro" id="IPR001626">
    <property type="entry name" value="ABC_TroCD"/>
</dbReference>
<evidence type="ECO:0000256" key="6">
    <source>
        <dbReference type="RuleBase" id="RU003943"/>
    </source>
</evidence>
<name>B3EHH6_CHLL2</name>
<feature type="transmembrane region" description="Helical" evidence="7">
    <location>
        <begin position="12"/>
        <end position="33"/>
    </location>
</feature>
<protein>
    <submittedName>
        <fullName evidence="8">ABC-3 protein</fullName>
    </submittedName>
</protein>
<evidence type="ECO:0000256" key="4">
    <source>
        <dbReference type="ARBA" id="ARBA00022989"/>
    </source>
</evidence>
<dbReference type="InterPro" id="IPR037294">
    <property type="entry name" value="ABC_BtuC-like"/>
</dbReference>
<dbReference type="Gene3D" id="1.10.3470.10">
    <property type="entry name" value="ABC transporter involved in vitamin B12 uptake, BtuC"/>
    <property type="match status" value="1"/>
</dbReference>